<dbReference type="GeneID" id="93921642"/>
<feature type="transmembrane region" description="Helical" evidence="2">
    <location>
        <begin position="7"/>
        <end position="23"/>
    </location>
</feature>
<proteinExistence type="predicted"/>
<comment type="caution">
    <text evidence="3">The sequence shown here is derived from an EMBL/GenBank/DDBJ whole genome shotgun (WGS) entry which is preliminary data.</text>
</comment>
<dbReference type="AlphaFoldDB" id="E7SBK5"/>
<keyword evidence="4" id="KW-1185">Reference proteome</keyword>
<evidence type="ECO:0000256" key="1">
    <source>
        <dbReference type="SAM" id="MobiDB-lite"/>
    </source>
</evidence>
<evidence type="ECO:0000313" key="3">
    <source>
        <dbReference type="EMBL" id="EFV99464.1"/>
    </source>
</evidence>
<dbReference type="RefSeq" id="WP_006596466.1">
    <property type="nucleotide sequence ID" value="NZ_AFUD01000034.1"/>
</dbReference>
<dbReference type="HOGENOM" id="CLU_926704_0_0_9"/>
<gene>
    <name evidence="3" type="ORF">HMPREF9421_1572</name>
</gene>
<protein>
    <submittedName>
        <fullName evidence="3">Uncharacterized protein</fullName>
    </submittedName>
</protein>
<evidence type="ECO:0000256" key="2">
    <source>
        <dbReference type="SAM" id="Phobius"/>
    </source>
</evidence>
<dbReference type="EMBL" id="AEQR01000019">
    <property type="protein sequence ID" value="EFV99464.1"/>
    <property type="molecule type" value="Genomic_DNA"/>
</dbReference>
<organism evidence="3 4">
    <name type="scientific">Streptococcus australis ATCC 700641</name>
    <dbReference type="NCBI Taxonomy" id="888833"/>
    <lineage>
        <taxon>Bacteria</taxon>
        <taxon>Bacillati</taxon>
        <taxon>Bacillota</taxon>
        <taxon>Bacilli</taxon>
        <taxon>Lactobacillales</taxon>
        <taxon>Streptococcaceae</taxon>
        <taxon>Streptococcus</taxon>
    </lineage>
</organism>
<sequence>MHKHRIFIIVAAALTAISTFLPWSTLNGGSFGSYSFSGIRGEFGWVIVVLAIGAIVLACLPNIAPPMNKNFSIGVIAIGILESLITIITMFRVLGASSEFGDGFSIGFGLIIAVIASVAIVITGLLAMSGGKITKGTFQELASTSRGFAQSVASSVQSPQQPGQPGQQQWQQPQQGFGQPAPGQGFQQAPQQGFGQPAPGQGFQQAPQQGFGQPAPGQGFQQAPQQGFGQPAPGQGFQQPQQGFGQPAPGQGFQQAPQQGFGQPNQQQWQQPQQGFGQPAPGQGFQQAPQQPQPGFQQAPQQPQQGFQQAPQQAWQPQEQQQPQQPEQPTTEPGQE</sequence>
<feature type="transmembrane region" description="Helical" evidence="2">
    <location>
        <begin position="106"/>
        <end position="128"/>
    </location>
</feature>
<reference evidence="3 4" key="1">
    <citation type="submission" date="2010-12" db="EMBL/GenBank/DDBJ databases">
        <authorList>
            <person name="Muzny D."/>
            <person name="Qin X."/>
            <person name="Deng J."/>
            <person name="Jiang H."/>
            <person name="Liu Y."/>
            <person name="Qu J."/>
            <person name="Song X.-Z."/>
            <person name="Zhang L."/>
            <person name="Thornton R."/>
            <person name="Coyle M."/>
            <person name="Francisco L."/>
            <person name="Jackson L."/>
            <person name="Javaid M."/>
            <person name="Korchina V."/>
            <person name="Kovar C."/>
            <person name="Mata R."/>
            <person name="Mathew T."/>
            <person name="Ngo R."/>
            <person name="Nguyen L."/>
            <person name="Nguyen N."/>
            <person name="Okwuonu G."/>
            <person name="Ongeri F."/>
            <person name="Pham C."/>
            <person name="Simmons D."/>
            <person name="Wilczek-Boney K."/>
            <person name="Hale W."/>
            <person name="Jakkamsetti A."/>
            <person name="Pham P."/>
            <person name="Ruth R."/>
            <person name="San Lucas F."/>
            <person name="Warren J."/>
            <person name="Zhang J."/>
            <person name="Zhao Z."/>
            <person name="Zhou C."/>
            <person name="Zhu D."/>
            <person name="Lee S."/>
            <person name="Bess C."/>
            <person name="Blankenburg K."/>
            <person name="Forbes L."/>
            <person name="Fu Q."/>
            <person name="Gubbala S."/>
            <person name="Hirani K."/>
            <person name="Jayaseelan J.C."/>
            <person name="Lara F."/>
            <person name="Munidasa M."/>
            <person name="Palculict T."/>
            <person name="Patil S."/>
            <person name="Pu L.-L."/>
            <person name="Saada N."/>
            <person name="Tang L."/>
            <person name="Weissenberger G."/>
            <person name="Zhu Y."/>
            <person name="Hemphill L."/>
            <person name="Shang Y."/>
            <person name="Youmans B."/>
            <person name="Ayvaz T."/>
            <person name="Ross M."/>
            <person name="Santibanez J."/>
            <person name="Aqrawi P."/>
            <person name="Gross S."/>
            <person name="Joshi V."/>
            <person name="Fowler G."/>
            <person name="Nazareth L."/>
            <person name="Reid J."/>
            <person name="Worley K."/>
            <person name="Petrosino J."/>
            <person name="Highlander S."/>
            <person name="Gibbs R."/>
        </authorList>
    </citation>
    <scope>NUCLEOTIDE SEQUENCE [LARGE SCALE GENOMIC DNA]</scope>
    <source>
        <strain evidence="3 4">ATCC 700641</strain>
    </source>
</reference>
<dbReference type="eggNOG" id="ENOG5032BZM">
    <property type="taxonomic scope" value="Bacteria"/>
</dbReference>
<accession>E7SBK5</accession>
<keyword evidence="2" id="KW-0472">Membrane</keyword>
<dbReference type="TCDB" id="9.B.179.1.3">
    <property type="family name" value="the mscs/duf475 (duf475) family"/>
</dbReference>
<keyword evidence="2" id="KW-1133">Transmembrane helix</keyword>
<evidence type="ECO:0000313" key="4">
    <source>
        <dbReference type="Proteomes" id="UP000002814"/>
    </source>
</evidence>
<keyword evidence="2" id="KW-0812">Transmembrane</keyword>
<feature type="compositionally biased region" description="Low complexity" evidence="1">
    <location>
        <begin position="159"/>
        <end position="329"/>
    </location>
</feature>
<dbReference type="PATRIC" id="fig|888833.12.peg.673"/>
<dbReference type="Proteomes" id="UP000002814">
    <property type="component" value="Unassembled WGS sequence"/>
</dbReference>
<feature type="transmembrane region" description="Helical" evidence="2">
    <location>
        <begin position="43"/>
        <end position="64"/>
    </location>
</feature>
<feature type="transmembrane region" description="Helical" evidence="2">
    <location>
        <begin position="71"/>
        <end position="94"/>
    </location>
</feature>
<feature type="region of interest" description="Disordered" evidence="1">
    <location>
        <begin position="152"/>
        <end position="336"/>
    </location>
</feature>
<name>E7SBK5_9STRE</name>